<feature type="transmembrane region" description="Helical" evidence="1">
    <location>
        <begin position="326"/>
        <end position="347"/>
    </location>
</feature>
<organism evidence="3 4">
    <name type="scientific">Halteria grandinella</name>
    <dbReference type="NCBI Taxonomy" id="5974"/>
    <lineage>
        <taxon>Eukaryota</taxon>
        <taxon>Sar</taxon>
        <taxon>Alveolata</taxon>
        <taxon>Ciliophora</taxon>
        <taxon>Intramacronucleata</taxon>
        <taxon>Spirotrichea</taxon>
        <taxon>Stichotrichia</taxon>
        <taxon>Sporadotrichida</taxon>
        <taxon>Halteriidae</taxon>
        <taxon>Halteria</taxon>
    </lineage>
</organism>
<gene>
    <name evidence="3" type="ORF">FGO68_gene13938</name>
</gene>
<feature type="transmembrane region" description="Helical" evidence="1">
    <location>
        <begin position="294"/>
        <end position="314"/>
    </location>
</feature>
<name>A0A8J8NLP3_HALGN</name>
<keyword evidence="1" id="KW-0472">Membrane</keyword>
<accession>A0A8J8NLP3</accession>
<comment type="caution">
    <text evidence="3">The sequence shown here is derived from an EMBL/GenBank/DDBJ whole genome shotgun (WGS) entry which is preliminary data.</text>
</comment>
<evidence type="ECO:0000256" key="2">
    <source>
        <dbReference type="SAM" id="SignalP"/>
    </source>
</evidence>
<feature type="transmembrane region" description="Helical" evidence="1">
    <location>
        <begin position="223"/>
        <end position="243"/>
    </location>
</feature>
<feature type="signal peptide" evidence="2">
    <location>
        <begin position="1"/>
        <end position="25"/>
    </location>
</feature>
<proteinExistence type="predicted"/>
<dbReference type="Proteomes" id="UP000785679">
    <property type="component" value="Unassembled WGS sequence"/>
</dbReference>
<evidence type="ECO:0000313" key="3">
    <source>
        <dbReference type="EMBL" id="TNV77588.1"/>
    </source>
</evidence>
<keyword evidence="4" id="KW-1185">Reference proteome</keyword>
<evidence type="ECO:0000256" key="1">
    <source>
        <dbReference type="SAM" id="Phobius"/>
    </source>
</evidence>
<feature type="transmembrane region" description="Helical" evidence="1">
    <location>
        <begin position="263"/>
        <end position="287"/>
    </location>
</feature>
<keyword evidence="2" id="KW-0732">Signal</keyword>
<sequence length="379" mass="44566">MGLRYLHFPLAFIIYFLIKMRTALNEDDDDNDSATITFLDEISQEAEVIEDNARISKHVEIVHFQIEVENKHIIDMLTQKAMENGGSLHQDGKGRQYLFYPVLTKGKNEIAGLCLIHDKDCDLKGRIAYFHGEEELAMYGKIYYREQSFNNPSFQDQRLNLRNFLIMHNSNQFPKNQQNKPQYYQNTKVPIFYTYSDADIEDAIAQISQILFMHKKYISDQNTTHVLLLLLYFLQIGAFSFALRQFWEQMEQDQWAHGLFMQIVYYILYMLGISFIQGLIGTVIWYINVCSKSNFSVFLIILAFLVAPLSELSYCAEKIKDFSEFYRYHLLGIVIWSCVLPIAIYCIQSNRKVTQFNQNIKNNRLKFKLNQEAKKNSKR</sequence>
<reference evidence="3" key="1">
    <citation type="submission" date="2019-06" db="EMBL/GenBank/DDBJ databases">
        <authorList>
            <person name="Zheng W."/>
        </authorList>
    </citation>
    <scope>NUCLEOTIDE SEQUENCE</scope>
    <source>
        <strain evidence="3">QDHG01</strain>
    </source>
</reference>
<keyword evidence="1" id="KW-1133">Transmembrane helix</keyword>
<feature type="chain" id="PRO_5035169204" description="Intimal thickness related receptor IRP domain-containing protein" evidence="2">
    <location>
        <begin position="26"/>
        <end position="379"/>
    </location>
</feature>
<dbReference type="AlphaFoldDB" id="A0A8J8NLP3"/>
<protein>
    <recommendedName>
        <fullName evidence="5">Intimal thickness related receptor IRP domain-containing protein</fullName>
    </recommendedName>
</protein>
<dbReference type="EMBL" id="RRYP01011664">
    <property type="protein sequence ID" value="TNV77588.1"/>
    <property type="molecule type" value="Genomic_DNA"/>
</dbReference>
<evidence type="ECO:0008006" key="5">
    <source>
        <dbReference type="Google" id="ProtNLM"/>
    </source>
</evidence>
<keyword evidence="1" id="KW-0812">Transmembrane</keyword>
<evidence type="ECO:0000313" key="4">
    <source>
        <dbReference type="Proteomes" id="UP000785679"/>
    </source>
</evidence>